<reference evidence="4 5" key="1">
    <citation type="submission" date="2018-07" db="EMBL/GenBank/DDBJ databases">
        <title>Parabacteroides acidifaciens nov. sp., isolated from human feces.</title>
        <authorList>
            <person name="Wang Y.J."/>
        </authorList>
    </citation>
    <scope>NUCLEOTIDE SEQUENCE [LARGE SCALE GENOMIC DNA]</scope>
    <source>
        <strain evidence="4 5">426-9</strain>
    </source>
</reference>
<dbReference type="Proteomes" id="UP000629596">
    <property type="component" value="Unassembled WGS sequence"/>
</dbReference>
<dbReference type="EMBL" id="JACRTI010000005">
    <property type="protein sequence ID" value="MBC8600774.1"/>
    <property type="molecule type" value="Genomic_DNA"/>
</dbReference>
<dbReference type="Gene3D" id="3.40.50.2000">
    <property type="entry name" value="Glycogen Phosphorylase B"/>
    <property type="match status" value="2"/>
</dbReference>
<evidence type="ECO:0000256" key="2">
    <source>
        <dbReference type="ARBA" id="ARBA00022679"/>
    </source>
</evidence>
<dbReference type="EMBL" id="QREV01000005">
    <property type="protein sequence ID" value="RDU50502.1"/>
    <property type="molecule type" value="Genomic_DNA"/>
</dbReference>
<gene>
    <name evidence="4" type="ORF">DWU89_03500</name>
    <name evidence="3" type="ORF">H8784_03455</name>
</gene>
<sequence>MAKILVIRLAAIADVAMTLPVIYSAAKANPQDSFTVLTQAFMMPVFMNRPSNLEVIGISTKGAEKTLIGLLRFTSALVKFDYDVVLDLNDVIRTMIIRTLFWVKGKPVYVLDKIRKRYPPLMRKENKKMEPLPTVIERYADVFRAAGLAYTESFTSLYESRPADLSKMEAIAGAKTGKWLGVAPFARYRGKVYPIDEMEQVVATLSRREDITLFLFGAKGYEEAILEEWEYRYPHVKNVVGKYTLDNELALISQLDLLLSMDSANMHFASLVGTRVLSVWGATHTYTGFYGYRQRPNDVIGLPLPCRPCSQFGQKECSRGDWACLTQLPAETIVSRVLDALSEKQQVTAGLSEQYK</sequence>
<name>A0A3D8HIG9_9BACT</name>
<accession>A0A3D8HIG9</accession>
<evidence type="ECO:0000313" key="3">
    <source>
        <dbReference type="EMBL" id="MBC8600774.1"/>
    </source>
</evidence>
<dbReference type="Pfam" id="PF01075">
    <property type="entry name" value="Glyco_transf_9"/>
    <property type="match status" value="1"/>
</dbReference>
<dbReference type="SUPFAM" id="SSF53756">
    <property type="entry name" value="UDP-Glycosyltransferase/glycogen phosphorylase"/>
    <property type="match status" value="1"/>
</dbReference>
<dbReference type="InterPro" id="IPR002201">
    <property type="entry name" value="Glyco_trans_9"/>
</dbReference>
<comment type="caution">
    <text evidence="4">The sequence shown here is derived from an EMBL/GenBank/DDBJ whole genome shotgun (WGS) entry which is preliminary data.</text>
</comment>
<dbReference type="InterPro" id="IPR051199">
    <property type="entry name" value="LPS_LOS_Heptosyltrfase"/>
</dbReference>
<keyword evidence="6" id="KW-1185">Reference proteome</keyword>
<keyword evidence="2 4" id="KW-0808">Transferase</keyword>
<dbReference type="GO" id="GO:0009244">
    <property type="term" value="P:lipopolysaccharide core region biosynthetic process"/>
    <property type="evidence" value="ECO:0007669"/>
    <property type="project" value="TreeGrafter"/>
</dbReference>
<evidence type="ECO:0000313" key="5">
    <source>
        <dbReference type="Proteomes" id="UP000256321"/>
    </source>
</evidence>
<keyword evidence="1" id="KW-0328">Glycosyltransferase</keyword>
<reference evidence="3 6" key="2">
    <citation type="submission" date="2020-08" db="EMBL/GenBank/DDBJ databases">
        <title>Genome public.</title>
        <authorList>
            <person name="Liu C."/>
            <person name="Sun Q."/>
        </authorList>
    </citation>
    <scope>NUCLEOTIDE SEQUENCE [LARGE SCALE GENOMIC DNA]</scope>
    <source>
        <strain evidence="3 6">426_9</strain>
    </source>
</reference>
<dbReference type="RefSeq" id="WP_115498290.1">
    <property type="nucleotide sequence ID" value="NZ_JACRTI010000005.1"/>
</dbReference>
<evidence type="ECO:0000256" key="1">
    <source>
        <dbReference type="ARBA" id="ARBA00022676"/>
    </source>
</evidence>
<protein>
    <submittedName>
        <fullName evidence="3">Glycosyltransferase family 9 protein</fullName>
    </submittedName>
    <submittedName>
        <fullName evidence="4">Lipopolysaccharide heptosyltransferase family protein</fullName>
    </submittedName>
</protein>
<organism evidence="4 5">
    <name type="scientific">Parabacteroides acidifaciens</name>
    <dbReference type="NCBI Taxonomy" id="2290935"/>
    <lineage>
        <taxon>Bacteria</taxon>
        <taxon>Pseudomonadati</taxon>
        <taxon>Bacteroidota</taxon>
        <taxon>Bacteroidia</taxon>
        <taxon>Bacteroidales</taxon>
        <taxon>Tannerellaceae</taxon>
        <taxon>Parabacteroides</taxon>
    </lineage>
</organism>
<dbReference type="GO" id="GO:0008713">
    <property type="term" value="F:ADP-heptose-lipopolysaccharide heptosyltransferase activity"/>
    <property type="evidence" value="ECO:0007669"/>
    <property type="project" value="TreeGrafter"/>
</dbReference>
<dbReference type="AlphaFoldDB" id="A0A3D8HIG9"/>
<evidence type="ECO:0000313" key="4">
    <source>
        <dbReference type="EMBL" id="RDU50502.1"/>
    </source>
</evidence>
<dbReference type="GO" id="GO:0005829">
    <property type="term" value="C:cytosol"/>
    <property type="evidence" value="ECO:0007669"/>
    <property type="project" value="TreeGrafter"/>
</dbReference>
<dbReference type="PANTHER" id="PTHR30160:SF22">
    <property type="entry name" value="LIPOPOLYSACCHARIDE CORE BIOSYNTHESIS PROTEIN"/>
    <property type="match status" value="1"/>
</dbReference>
<proteinExistence type="predicted"/>
<dbReference type="CDD" id="cd03789">
    <property type="entry name" value="GT9_LPS_heptosyltransferase"/>
    <property type="match status" value="1"/>
</dbReference>
<dbReference type="PANTHER" id="PTHR30160">
    <property type="entry name" value="TETRAACYLDISACCHARIDE 4'-KINASE-RELATED"/>
    <property type="match status" value="1"/>
</dbReference>
<dbReference type="Proteomes" id="UP000256321">
    <property type="component" value="Unassembled WGS sequence"/>
</dbReference>
<evidence type="ECO:0000313" key="6">
    <source>
        <dbReference type="Proteomes" id="UP000629596"/>
    </source>
</evidence>